<organism evidence="1 2">
    <name type="scientific">Gigaspora rosea</name>
    <dbReference type="NCBI Taxonomy" id="44941"/>
    <lineage>
        <taxon>Eukaryota</taxon>
        <taxon>Fungi</taxon>
        <taxon>Fungi incertae sedis</taxon>
        <taxon>Mucoromycota</taxon>
        <taxon>Glomeromycotina</taxon>
        <taxon>Glomeromycetes</taxon>
        <taxon>Diversisporales</taxon>
        <taxon>Gigasporaceae</taxon>
        <taxon>Gigaspora</taxon>
    </lineage>
</organism>
<keyword evidence="2" id="KW-1185">Reference proteome</keyword>
<sequence length="150" mass="16685">MIRSSVDEYPSLMISRFNINGVPIPVGHHLCISGYESHTSCGEATIVDAHVSLQSLRPGIIGDTYRRMIRANIPSSNRDVGGTVFINEIHNGTLYTLVLGILTSDLRKNRNSSGNVVIQQLWQIINFAPAQDIFESLLYIDLNIYGQLQQ</sequence>
<dbReference type="EMBL" id="QKWP01000303">
    <property type="protein sequence ID" value="RIB22572.1"/>
    <property type="molecule type" value="Genomic_DNA"/>
</dbReference>
<dbReference type="InterPro" id="IPR043504">
    <property type="entry name" value="Peptidase_S1_PA_chymotrypsin"/>
</dbReference>
<proteinExistence type="predicted"/>
<protein>
    <submittedName>
        <fullName evidence="1">Uncharacterized protein</fullName>
    </submittedName>
</protein>
<evidence type="ECO:0000313" key="2">
    <source>
        <dbReference type="Proteomes" id="UP000266673"/>
    </source>
</evidence>
<gene>
    <name evidence="1" type="ORF">C2G38_2075251</name>
</gene>
<dbReference type="AlphaFoldDB" id="A0A397VKQ4"/>
<name>A0A397VKQ4_9GLOM</name>
<dbReference type="Proteomes" id="UP000266673">
    <property type="component" value="Unassembled WGS sequence"/>
</dbReference>
<reference evidence="1 2" key="1">
    <citation type="submission" date="2018-06" db="EMBL/GenBank/DDBJ databases">
        <title>Comparative genomics reveals the genomic features of Rhizophagus irregularis, R. cerebriforme, R. diaphanum and Gigaspora rosea, and their symbiotic lifestyle signature.</title>
        <authorList>
            <person name="Morin E."/>
            <person name="San Clemente H."/>
            <person name="Chen E.C.H."/>
            <person name="De La Providencia I."/>
            <person name="Hainaut M."/>
            <person name="Kuo A."/>
            <person name="Kohler A."/>
            <person name="Murat C."/>
            <person name="Tang N."/>
            <person name="Roy S."/>
            <person name="Loubradou J."/>
            <person name="Henrissat B."/>
            <person name="Grigoriev I.V."/>
            <person name="Corradi N."/>
            <person name="Roux C."/>
            <person name="Martin F.M."/>
        </authorList>
    </citation>
    <scope>NUCLEOTIDE SEQUENCE [LARGE SCALE GENOMIC DNA]</scope>
    <source>
        <strain evidence="1 2">DAOM 194757</strain>
    </source>
</reference>
<comment type="caution">
    <text evidence="1">The sequence shown here is derived from an EMBL/GenBank/DDBJ whole genome shotgun (WGS) entry which is preliminary data.</text>
</comment>
<accession>A0A397VKQ4</accession>
<dbReference type="Gene3D" id="2.40.10.10">
    <property type="entry name" value="Trypsin-like serine proteases"/>
    <property type="match status" value="1"/>
</dbReference>
<evidence type="ECO:0000313" key="1">
    <source>
        <dbReference type="EMBL" id="RIB22572.1"/>
    </source>
</evidence>